<dbReference type="EMBL" id="DSKP01000046">
    <property type="protein sequence ID" value="HEB48419.1"/>
    <property type="molecule type" value="Genomic_DNA"/>
</dbReference>
<proteinExistence type="predicted"/>
<comment type="caution">
    <text evidence="1">The sequence shown here is derived from an EMBL/GenBank/DDBJ whole genome shotgun (WGS) entry which is preliminary data.</text>
</comment>
<reference evidence="1" key="1">
    <citation type="journal article" date="2020" name="mSystems">
        <title>Genome- and Community-Level Interaction Insights into Carbon Utilization and Element Cycling Functions of Hydrothermarchaeota in Hydrothermal Sediment.</title>
        <authorList>
            <person name="Zhou Z."/>
            <person name="Liu Y."/>
            <person name="Xu W."/>
            <person name="Pan J."/>
            <person name="Luo Z.H."/>
            <person name="Li M."/>
        </authorList>
    </citation>
    <scope>NUCLEOTIDE SEQUENCE [LARGE SCALE GENOMIC DNA]</scope>
    <source>
        <strain evidence="1">SpSt-25</strain>
    </source>
</reference>
<dbReference type="Pfam" id="PF09703">
    <property type="entry name" value="Cas_Csa4"/>
    <property type="match status" value="1"/>
</dbReference>
<protein>
    <submittedName>
        <fullName evidence="1">Uncharacterized protein</fullName>
    </submittedName>
</protein>
<dbReference type="AlphaFoldDB" id="A0A7C1T5I7"/>
<organism evidence="1">
    <name type="scientific">Thermofilum pendens</name>
    <dbReference type="NCBI Taxonomy" id="2269"/>
    <lineage>
        <taxon>Archaea</taxon>
        <taxon>Thermoproteota</taxon>
        <taxon>Thermoprotei</taxon>
        <taxon>Thermofilales</taxon>
        <taxon>Thermofilaceae</taxon>
        <taxon>Thermofilum</taxon>
    </lineage>
</organism>
<name>A0A7C1T5I7_THEPE</name>
<dbReference type="InterPro" id="IPR010184">
    <property type="entry name" value="CRISPR-assoc_prot_MJ0385"/>
</dbReference>
<gene>
    <name evidence="1" type="ORF">ENP77_01305</name>
</gene>
<accession>A0A7C1T5I7</accession>
<dbReference type="PROSITE" id="PS51257">
    <property type="entry name" value="PROKAR_LIPOPROTEIN"/>
    <property type="match status" value="1"/>
</dbReference>
<evidence type="ECO:0000313" key="1">
    <source>
        <dbReference type="EMBL" id="HEB48419.1"/>
    </source>
</evidence>
<sequence>METRLVTPGHSPPLDTLIALGLANGVLQACPTASLLVRKRGVCYEIRIKGQVNWEEVHAKLSDAIMFEARRLRFGMGDLLRAFGPQRGIKFEELEGRFLDLTKKAYNHMLEVEKEYSQEAQHAASEGRVKGRRGRTAYLPIAPWAGKFFAGTYKYQKRQYTLCPLCSFLAWAGILTSSSLIKYRKRDKRGTIYVVPDPIHMEGYDLALLSLLFREKRTYIPEDLPLLAIPLLVLSTGETIWPVEGEYGLYVWKYEQVGNFPGIRGYSQQPLRPLLEFVAKAKSRGGRLARLVRVLSQRDPAALAQIVECLSYGEPDPYTVVRSVWTSLNQEERRTELLKLLERSFAEALYEVWRSYWGS</sequence>